<dbReference type="Proteomes" id="UP000324104">
    <property type="component" value="Unassembled WGS sequence"/>
</dbReference>
<dbReference type="Gene3D" id="3.40.720.10">
    <property type="entry name" value="Alkaline Phosphatase, subunit A"/>
    <property type="match status" value="1"/>
</dbReference>
<accession>A0A5D5ANU0</accession>
<dbReference type="SUPFAM" id="SSF53649">
    <property type="entry name" value="Alkaline phosphatase-like"/>
    <property type="match status" value="1"/>
</dbReference>
<dbReference type="EMBL" id="VTAW01000002">
    <property type="protein sequence ID" value="TYT63488.1"/>
    <property type="molecule type" value="Genomic_DNA"/>
</dbReference>
<dbReference type="Pfam" id="PF01663">
    <property type="entry name" value="Phosphodiest"/>
    <property type="match status" value="1"/>
</dbReference>
<proteinExistence type="predicted"/>
<keyword evidence="2" id="KW-1185">Reference proteome</keyword>
<dbReference type="InterPro" id="IPR002591">
    <property type="entry name" value="Phosphodiest/P_Trfase"/>
</dbReference>
<protein>
    <submittedName>
        <fullName evidence="1">Phosphodiesterase</fullName>
    </submittedName>
</protein>
<evidence type="ECO:0000313" key="2">
    <source>
        <dbReference type="Proteomes" id="UP000324104"/>
    </source>
</evidence>
<dbReference type="InterPro" id="IPR017850">
    <property type="entry name" value="Alkaline_phosphatase_core_sf"/>
</dbReference>
<organism evidence="1 2">
    <name type="scientific">Natrialba swarupiae</name>
    <dbReference type="NCBI Taxonomy" id="2448032"/>
    <lineage>
        <taxon>Archaea</taxon>
        <taxon>Methanobacteriati</taxon>
        <taxon>Methanobacteriota</taxon>
        <taxon>Stenosarchaea group</taxon>
        <taxon>Halobacteria</taxon>
        <taxon>Halobacteriales</taxon>
        <taxon>Natrialbaceae</taxon>
        <taxon>Natrialba</taxon>
    </lineage>
</organism>
<reference evidence="1 2" key="1">
    <citation type="submission" date="2019-08" db="EMBL/GenBank/DDBJ databases">
        <title>Archaea genome.</title>
        <authorList>
            <person name="Kajale S."/>
            <person name="Shouche Y."/>
            <person name="Deshpande N."/>
            <person name="Sharma A."/>
        </authorList>
    </citation>
    <scope>NUCLEOTIDE SEQUENCE [LARGE SCALE GENOMIC DNA]</scope>
    <source>
        <strain evidence="1 2">ESP3B_9</strain>
    </source>
</reference>
<sequence>MDDGSSLRTLLVGIDAACDRVLAPLFEDDEVPTLESIYRDGTSGSLESQIPPWTASAWPSLYTGMNPGKHGVFGFLEFDGYEWDVVNATDVRERTVWEHLDRHDFSSVVVNVPVTHPPRAFDGAVIPGYTAPENPDCHPEGLLADVRDAVGEYRVYPDENAEDLGDAYSDCVRMRGEAFRYLADRFDPDFGFLEFQATDSIFHEAPDDEAAIRAIYRELDRQLGATLEATDPANVVVVSDHGMGPYDGVEFRVNEFLREEGHVETRRGGEGMPTWATVRDDSLKRGADADEYEPGLAKRAMASAAGLGLTSQRIGTVLGWVGLADAVAARAPTSLVNAGADQVDFPASSAYVRSRIELGVRINLEGRDPEGVVPPEEYEAVRMQLIDALRSVTTADGEPIFEEVRPREEYFHGPESERAVDVVTVPADFDHFLSATLHGEQFGPPSEPWNHKLQGTVAARGADIDHAGGLGDAHIFDVAPTVLATFDVPADERMDGSALPCVDSPGVDSYPRFERDASVETANEGVERRLADLGYLE</sequence>
<dbReference type="AlphaFoldDB" id="A0A5D5ANU0"/>
<dbReference type="RefSeq" id="WP_149079955.1">
    <property type="nucleotide sequence ID" value="NZ_VTAW01000002.1"/>
</dbReference>
<gene>
    <name evidence="1" type="ORF">FYC77_02620</name>
</gene>
<comment type="caution">
    <text evidence="1">The sequence shown here is derived from an EMBL/GenBank/DDBJ whole genome shotgun (WGS) entry which is preliminary data.</text>
</comment>
<evidence type="ECO:0000313" key="1">
    <source>
        <dbReference type="EMBL" id="TYT63488.1"/>
    </source>
</evidence>
<name>A0A5D5ANU0_9EURY</name>